<feature type="compositionally biased region" description="Basic and acidic residues" evidence="1">
    <location>
        <begin position="35"/>
        <end position="47"/>
    </location>
</feature>
<feature type="region of interest" description="Disordered" evidence="1">
    <location>
        <begin position="35"/>
        <end position="142"/>
    </location>
</feature>
<accession>A0A3P5ZWW0</accession>
<gene>
    <name evidence="2" type="ORF">BRAA01T02900Z</name>
</gene>
<feature type="compositionally biased region" description="Acidic residues" evidence="1">
    <location>
        <begin position="122"/>
        <end position="133"/>
    </location>
</feature>
<evidence type="ECO:0000256" key="1">
    <source>
        <dbReference type="SAM" id="MobiDB-lite"/>
    </source>
</evidence>
<name>A0A3P5ZWW0_BRACM</name>
<protein>
    <submittedName>
        <fullName evidence="2">Uncharacterized protein</fullName>
    </submittedName>
</protein>
<dbReference type="AlphaFoldDB" id="A0A3P5ZWW0"/>
<proteinExistence type="predicted"/>
<dbReference type="EMBL" id="LR031571">
    <property type="protein sequence ID" value="VDC76398.1"/>
    <property type="molecule type" value="Genomic_DNA"/>
</dbReference>
<organism evidence="2">
    <name type="scientific">Brassica campestris</name>
    <name type="common">Field mustard</name>
    <dbReference type="NCBI Taxonomy" id="3711"/>
    <lineage>
        <taxon>Eukaryota</taxon>
        <taxon>Viridiplantae</taxon>
        <taxon>Streptophyta</taxon>
        <taxon>Embryophyta</taxon>
        <taxon>Tracheophyta</taxon>
        <taxon>Spermatophyta</taxon>
        <taxon>Magnoliopsida</taxon>
        <taxon>eudicotyledons</taxon>
        <taxon>Gunneridae</taxon>
        <taxon>Pentapetalae</taxon>
        <taxon>rosids</taxon>
        <taxon>malvids</taxon>
        <taxon>Brassicales</taxon>
        <taxon>Brassicaceae</taxon>
        <taxon>Brassiceae</taxon>
        <taxon>Brassica</taxon>
    </lineage>
</organism>
<evidence type="ECO:0000313" key="2">
    <source>
        <dbReference type="EMBL" id="VDC76398.1"/>
    </source>
</evidence>
<sequence>MAHDTPPVYVSNTRQLQGFVALKKIEQLRLFVEITENKDDRAREKTKTNFSFSSEVEASEVESRDDNYSGSYDGCSSEKEEEDNEIDCSSIVEGENQNVGGEDETGKEKEEDDEFDSRFDMFDDSDGASSEDDNLAHTVSLL</sequence>
<reference evidence="2" key="1">
    <citation type="submission" date="2018-11" db="EMBL/GenBank/DDBJ databases">
        <authorList>
            <consortium name="Genoscope - CEA"/>
            <person name="William W."/>
        </authorList>
    </citation>
    <scope>NUCLEOTIDE SEQUENCE</scope>
</reference>